<evidence type="ECO:0000313" key="8">
    <source>
        <dbReference type="Proteomes" id="UP000649604"/>
    </source>
</evidence>
<gene>
    <name evidence="7" type="primary">cas3</name>
    <name evidence="7" type="ORF">GF339_10485</name>
</gene>
<keyword evidence="4" id="KW-0067">ATP-binding</keyword>
<dbReference type="GO" id="GO:0003723">
    <property type="term" value="F:RNA binding"/>
    <property type="evidence" value="ECO:0007669"/>
    <property type="project" value="TreeGrafter"/>
</dbReference>
<keyword evidence="1" id="KW-0547">Nucleotide-binding</keyword>
<dbReference type="SUPFAM" id="SSF52540">
    <property type="entry name" value="P-loop containing nucleoside triphosphate hydrolases"/>
    <property type="match status" value="1"/>
</dbReference>
<evidence type="ECO:0000256" key="2">
    <source>
        <dbReference type="ARBA" id="ARBA00022801"/>
    </source>
</evidence>
<protein>
    <submittedName>
        <fullName evidence="7">CRISPR-associated helicase Cas3</fullName>
    </submittedName>
</protein>
<dbReference type="SMART" id="SM00490">
    <property type="entry name" value="HELICc"/>
    <property type="match status" value="1"/>
</dbReference>
<name>A0A9D5Q681_9BACT</name>
<feature type="non-terminal residue" evidence="7">
    <location>
        <position position="1"/>
    </location>
</feature>
<dbReference type="PANTHER" id="PTHR47963">
    <property type="entry name" value="DEAD-BOX ATP-DEPENDENT RNA HELICASE 47, MITOCHONDRIAL"/>
    <property type="match status" value="1"/>
</dbReference>
<dbReference type="NCBIfam" id="TIGR01587">
    <property type="entry name" value="cas3_core"/>
    <property type="match status" value="1"/>
</dbReference>
<dbReference type="GO" id="GO:0003724">
    <property type="term" value="F:RNA helicase activity"/>
    <property type="evidence" value="ECO:0007669"/>
    <property type="project" value="TreeGrafter"/>
</dbReference>
<evidence type="ECO:0000256" key="3">
    <source>
        <dbReference type="ARBA" id="ARBA00022806"/>
    </source>
</evidence>
<dbReference type="InterPro" id="IPR001650">
    <property type="entry name" value="Helicase_C-like"/>
</dbReference>
<dbReference type="PANTHER" id="PTHR47963:SF9">
    <property type="entry name" value="CRISPR-ASSOCIATED ENDONUCLEASE_HELICASE CAS3"/>
    <property type="match status" value="1"/>
</dbReference>
<dbReference type="AlphaFoldDB" id="A0A9D5Q681"/>
<evidence type="ECO:0000259" key="6">
    <source>
        <dbReference type="SMART" id="SM00490"/>
    </source>
</evidence>
<dbReference type="InterPro" id="IPR054712">
    <property type="entry name" value="Cas3-like_dom"/>
</dbReference>
<sequence>FGLSGKVVIFDEVHAYDTYMSAILERLLRWLAEVDCTVIMLSATLPKVRRKALVKAYSGCEDVAKRPYPRITLAGALHYLDEQTNSSPVCVEIPKDKASTVNLCFNSTDLSILTNTISKSLEHGGCVAVICNTVNRSIEVYKHLRDDLKGTEFLLFHARTLQMWRREREAEVLRKFDKGAKQVDGTYSNPDRPKRAVLVATQVIEQSLDLDFDLMFSEIAPVDLLLQRMGRLHRHPRRRPSGLESPQFIVLCDAKAVGPPPESFGKSIEYVYDRYVLLRTWLALRQRREIVLPNEIEALVEEVYGESNVAGDEEWGNVLSRAKKQMELARRESEKAAGNLLVCRPKDPGDLIEEFNTQLADDENPEVHKTVRAATREGDPSIAVVMLPLDKTIKPTPDLSEVRELLDRSAKLSHRGLFQILLEMKSPTEWAKNAHLRHTRLLRLDGHNQTQVGDYMLTVDERLGIVIEKEGGEKNE</sequence>
<accession>A0A9D5Q681</accession>
<evidence type="ECO:0000256" key="1">
    <source>
        <dbReference type="ARBA" id="ARBA00022741"/>
    </source>
</evidence>
<dbReference type="InterPro" id="IPR041372">
    <property type="entry name" value="Cas3_C"/>
</dbReference>
<evidence type="ECO:0000256" key="4">
    <source>
        <dbReference type="ARBA" id="ARBA00022840"/>
    </source>
</evidence>
<dbReference type="InterPro" id="IPR006474">
    <property type="entry name" value="Helicase_Cas3_CRISPR-ass_core"/>
</dbReference>
<dbReference type="InterPro" id="IPR027417">
    <property type="entry name" value="P-loop_NTPase"/>
</dbReference>
<keyword evidence="2" id="KW-0378">Hydrolase</keyword>
<dbReference type="GO" id="GO:0051607">
    <property type="term" value="P:defense response to virus"/>
    <property type="evidence" value="ECO:0007669"/>
    <property type="project" value="UniProtKB-KW"/>
</dbReference>
<organism evidence="7 8">
    <name type="scientific">candidate division KSB3 bacterium</name>
    <dbReference type="NCBI Taxonomy" id="2044937"/>
    <lineage>
        <taxon>Bacteria</taxon>
        <taxon>candidate division KSB3</taxon>
    </lineage>
</organism>
<proteinExistence type="predicted"/>
<evidence type="ECO:0000313" key="7">
    <source>
        <dbReference type="EMBL" id="MBD3325002.1"/>
    </source>
</evidence>
<dbReference type="GO" id="GO:0005524">
    <property type="term" value="F:ATP binding"/>
    <property type="evidence" value="ECO:0007669"/>
    <property type="project" value="UniProtKB-KW"/>
</dbReference>
<dbReference type="GO" id="GO:0016787">
    <property type="term" value="F:hydrolase activity"/>
    <property type="evidence" value="ECO:0007669"/>
    <property type="project" value="UniProtKB-KW"/>
</dbReference>
<dbReference type="Pfam" id="PF22590">
    <property type="entry name" value="Cas3-like_C_2"/>
    <property type="match status" value="1"/>
</dbReference>
<dbReference type="Gene3D" id="3.40.50.300">
    <property type="entry name" value="P-loop containing nucleotide triphosphate hydrolases"/>
    <property type="match status" value="2"/>
</dbReference>
<evidence type="ECO:0000256" key="5">
    <source>
        <dbReference type="ARBA" id="ARBA00023118"/>
    </source>
</evidence>
<reference evidence="7" key="1">
    <citation type="submission" date="2019-11" db="EMBL/GenBank/DDBJ databases">
        <title>Microbial mats filling the niche in hypersaline microbial mats.</title>
        <authorList>
            <person name="Wong H.L."/>
            <person name="Macleod F.I."/>
            <person name="White R.A. III"/>
            <person name="Burns B.P."/>
        </authorList>
    </citation>
    <scope>NUCLEOTIDE SEQUENCE</scope>
    <source>
        <strain evidence="7">Rbin_158</strain>
    </source>
</reference>
<keyword evidence="5" id="KW-0051">Antiviral defense</keyword>
<comment type="caution">
    <text evidence="7">The sequence shown here is derived from an EMBL/GenBank/DDBJ whole genome shotgun (WGS) entry which is preliminary data.</text>
</comment>
<keyword evidence="3" id="KW-0347">Helicase</keyword>
<dbReference type="Proteomes" id="UP000649604">
    <property type="component" value="Unassembled WGS sequence"/>
</dbReference>
<dbReference type="Pfam" id="PF18395">
    <property type="entry name" value="Cas3_C"/>
    <property type="match status" value="1"/>
</dbReference>
<dbReference type="EMBL" id="WJJP01000334">
    <property type="protein sequence ID" value="MBD3325002.1"/>
    <property type="molecule type" value="Genomic_DNA"/>
</dbReference>
<dbReference type="InterPro" id="IPR050547">
    <property type="entry name" value="DEAD_box_RNA_helicases"/>
</dbReference>
<feature type="domain" description="Helicase C-terminal" evidence="6">
    <location>
        <begin position="138"/>
        <end position="236"/>
    </location>
</feature>